<dbReference type="Proteomes" id="UP001234297">
    <property type="component" value="Chromosome 8"/>
</dbReference>
<protein>
    <submittedName>
        <fullName evidence="1">Uncharacterized protein</fullName>
    </submittedName>
</protein>
<organism evidence="1 2">
    <name type="scientific">Persea americana</name>
    <name type="common">Avocado</name>
    <dbReference type="NCBI Taxonomy" id="3435"/>
    <lineage>
        <taxon>Eukaryota</taxon>
        <taxon>Viridiplantae</taxon>
        <taxon>Streptophyta</taxon>
        <taxon>Embryophyta</taxon>
        <taxon>Tracheophyta</taxon>
        <taxon>Spermatophyta</taxon>
        <taxon>Magnoliopsida</taxon>
        <taxon>Magnoliidae</taxon>
        <taxon>Laurales</taxon>
        <taxon>Lauraceae</taxon>
        <taxon>Persea</taxon>
    </lineage>
</organism>
<gene>
    <name evidence="1" type="ORF">MRB53_025765</name>
</gene>
<accession>A0ACC2LHB7</accession>
<evidence type="ECO:0000313" key="2">
    <source>
        <dbReference type="Proteomes" id="UP001234297"/>
    </source>
</evidence>
<evidence type="ECO:0000313" key="1">
    <source>
        <dbReference type="EMBL" id="KAJ8632429.1"/>
    </source>
</evidence>
<comment type="caution">
    <text evidence="1">The sequence shown here is derived from an EMBL/GenBank/DDBJ whole genome shotgun (WGS) entry which is preliminary data.</text>
</comment>
<sequence>MAMGWTAVIEILKRSTVGDAFMELVFFFIPLWVAVLIGLFIRWAWKPKWAFLSRERFDIAKVSETASVRLSLTPSFDSSDSCSSRIEKDENRLVTREDLEHLRRLVEVRDGGPSWQHMMSRSLPNMSYQAWRRDTQTGPPQYRMRTVYENANPELLRDFFWDDEFRSKWDDMLRHSTTLEECPTTGTMVIQWIRKFPVFCSDREYIIGRRIWKSGRTYYCVTKGVHYPSAPRRNIPRRVDLYYSSWRIQAVESKKGDGQLTACEVLLFHHEDMGIPWEIAKLGVRHGMWGAVKKIEPGVRAYQRARESGAPLSQGTAMAQINTKIDTSCLRSLEETSDFHSKNSEATSDSEEVETLNSSEKTCGISIPKLIAIAGTVVLACSLDRGLLPKVIIFEVARRFPKLGRRL</sequence>
<dbReference type="EMBL" id="CM056816">
    <property type="protein sequence ID" value="KAJ8632429.1"/>
    <property type="molecule type" value="Genomic_DNA"/>
</dbReference>
<proteinExistence type="predicted"/>
<name>A0ACC2LHB7_PERAE</name>
<reference evidence="1 2" key="1">
    <citation type="journal article" date="2022" name="Hortic Res">
        <title>A haplotype resolved chromosomal level avocado genome allows analysis of novel avocado genes.</title>
        <authorList>
            <person name="Nath O."/>
            <person name="Fletcher S.J."/>
            <person name="Hayward A."/>
            <person name="Shaw L.M."/>
            <person name="Masouleh A.K."/>
            <person name="Furtado A."/>
            <person name="Henry R.J."/>
            <person name="Mitter N."/>
        </authorList>
    </citation>
    <scope>NUCLEOTIDE SEQUENCE [LARGE SCALE GENOMIC DNA]</scope>
    <source>
        <strain evidence="2">cv. Hass</strain>
    </source>
</reference>
<keyword evidence="2" id="KW-1185">Reference proteome</keyword>